<accession>A0AAW3ZGI8</accession>
<protein>
    <submittedName>
        <fullName evidence="1">Uncharacterized protein</fullName>
    </submittedName>
</protein>
<organism evidence="1 2">
    <name type="scientific">Pseudomarimonas arenosa</name>
    <dbReference type="NCBI Taxonomy" id="2774145"/>
    <lineage>
        <taxon>Bacteria</taxon>
        <taxon>Pseudomonadati</taxon>
        <taxon>Pseudomonadota</taxon>
        <taxon>Gammaproteobacteria</taxon>
        <taxon>Lysobacterales</taxon>
        <taxon>Lysobacteraceae</taxon>
        <taxon>Pseudomarimonas</taxon>
    </lineage>
</organism>
<name>A0AAW3ZGI8_9GAMM</name>
<keyword evidence="2" id="KW-1185">Reference proteome</keyword>
<evidence type="ECO:0000313" key="1">
    <source>
        <dbReference type="EMBL" id="MBD8524132.1"/>
    </source>
</evidence>
<dbReference type="Proteomes" id="UP000613768">
    <property type="component" value="Unassembled WGS sequence"/>
</dbReference>
<proteinExistence type="predicted"/>
<dbReference type="EMBL" id="JACYTR010000001">
    <property type="protein sequence ID" value="MBD8524132.1"/>
    <property type="molecule type" value="Genomic_DNA"/>
</dbReference>
<reference evidence="1 2" key="1">
    <citation type="submission" date="2020-09" db="EMBL/GenBank/DDBJ databases">
        <title>Pseudoxanthomonas sp. CAU 1598 isolated from sand of Yaerae Beach.</title>
        <authorList>
            <person name="Kim W."/>
        </authorList>
    </citation>
    <scope>NUCLEOTIDE SEQUENCE [LARGE SCALE GENOMIC DNA]</scope>
    <source>
        <strain evidence="1 2">CAU 1598</strain>
    </source>
</reference>
<dbReference type="RefSeq" id="WP_192027484.1">
    <property type="nucleotide sequence ID" value="NZ_JACYTR010000001.1"/>
</dbReference>
<gene>
    <name evidence="1" type="ORF">IFO71_00100</name>
</gene>
<sequence length="62" mass="6203">MNRSLSSSTHAFSFSSASADLVRNHIALIALVLAVALGPWALSAVADALTATAHATVGVGGR</sequence>
<comment type="caution">
    <text evidence="1">The sequence shown here is derived from an EMBL/GenBank/DDBJ whole genome shotgun (WGS) entry which is preliminary data.</text>
</comment>
<evidence type="ECO:0000313" key="2">
    <source>
        <dbReference type="Proteomes" id="UP000613768"/>
    </source>
</evidence>
<dbReference type="AlphaFoldDB" id="A0AAW3ZGI8"/>